<dbReference type="Proteomes" id="UP000179264">
    <property type="component" value="Unassembled WGS sequence"/>
</dbReference>
<dbReference type="EMBL" id="MHVL01000038">
    <property type="protein sequence ID" value="OHA92736.1"/>
    <property type="molecule type" value="Genomic_DNA"/>
</dbReference>
<dbReference type="Pfam" id="PF02643">
    <property type="entry name" value="DUF192"/>
    <property type="match status" value="1"/>
</dbReference>
<keyword evidence="1" id="KW-0812">Transmembrane</keyword>
<evidence type="ECO:0008006" key="4">
    <source>
        <dbReference type="Google" id="ProtNLM"/>
    </source>
</evidence>
<keyword evidence="1" id="KW-0472">Membrane</keyword>
<dbReference type="Gene3D" id="2.60.120.1140">
    <property type="entry name" value="Protein of unknown function DUF192"/>
    <property type="match status" value="1"/>
</dbReference>
<name>A0A1G2T612_9BACT</name>
<reference evidence="2 3" key="1">
    <citation type="journal article" date="2016" name="Nat. Commun.">
        <title>Thousands of microbial genomes shed light on interconnected biogeochemical processes in an aquifer system.</title>
        <authorList>
            <person name="Anantharaman K."/>
            <person name="Brown C.T."/>
            <person name="Hug L.A."/>
            <person name="Sharon I."/>
            <person name="Castelle C.J."/>
            <person name="Probst A.J."/>
            <person name="Thomas B.C."/>
            <person name="Singh A."/>
            <person name="Wilkins M.J."/>
            <person name="Karaoz U."/>
            <person name="Brodie E.L."/>
            <person name="Williams K.H."/>
            <person name="Hubbard S.S."/>
            <person name="Banfield J.F."/>
        </authorList>
    </citation>
    <scope>NUCLEOTIDE SEQUENCE [LARGE SCALE GENOMIC DNA]</scope>
</reference>
<organism evidence="2 3">
    <name type="scientific">Candidatus Zambryskibacteria bacterium RIFCSPHIGHO2_02_38_10.5</name>
    <dbReference type="NCBI Taxonomy" id="1802742"/>
    <lineage>
        <taxon>Bacteria</taxon>
        <taxon>Candidatus Zambryskiibacteriota</taxon>
    </lineage>
</organism>
<dbReference type="SUPFAM" id="SSF141694">
    <property type="entry name" value="AF2212/PG0164-like"/>
    <property type="match status" value="1"/>
</dbReference>
<dbReference type="InterPro" id="IPR038695">
    <property type="entry name" value="Saro_0823-like_sf"/>
</dbReference>
<comment type="caution">
    <text evidence="2">The sequence shown here is derived from an EMBL/GenBank/DDBJ whole genome shotgun (WGS) entry which is preliminary data.</text>
</comment>
<evidence type="ECO:0000256" key="1">
    <source>
        <dbReference type="SAM" id="Phobius"/>
    </source>
</evidence>
<dbReference type="InterPro" id="IPR003795">
    <property type="entry name" value="DUF192"/>
</dbReference>
<dbReference type="PANTHER" id="PTHR37953:SF1">
    <property type="entry name" value="UPF0127 PROTEIN MJ1496"/>
    <property type="match status" value="1"/>
</dbReference>
<accession>A0A1G2T612</accession>
<evidence type="ECO:0000313" key="2">
    <source>
        <dbReference type="EMBL" id="OHA92736.1"/>
    </source>
</evidence>
<dbReference type="PANTHER" id="PTHR37953">
    <property type="entry name" value="UPF0127 PROTEIN MJ1496"/>
    <property type="match status" value="1"/>
</dbReference>
<protein>
    <recommendedName>
        <fullName evidence="4">DUF192 domain-containing protein</fullName>
    </recommendedName>
</protein>
<proteinExistence type="predicted"/>
<dbReference type="AlphaFoldDB" id="A0A1G2T612"/>
<sequence length="148" mass="16727">MLSNNKILILIITILIFTVIFGFIYGNKTQSQIILNGKIFQAEVVRSQSELGRGLSGHKGLSDNEGMLFIFDKPDNYGFWMKDMRFPIDIIWLDQNFKVVHVEKSVATSTYPKVFYPSGPATYVLEVNSGISDSINLQIGDEAKFIKK</sequence>
<keyword evidence="1" id="KW-1133">Transmembrane helix</keyword>
<gene>
    <name evidence="2" type="ORF">A2W58_03090</name>
</gene>
<evidence type="ECO:0000313" key="3">
    <source>
        <dbReference type="Proteomes" id="UP000179264"/>
    </source>
</evidence>
<feature type="transmembrane region" description="Helical" evidence="1">
    <location>
        <begin position="7"/>
        <end position="26"/>
    </location>
</feature>